<gene>
    <name evidence="2" type="ORF">SAMN04487783_0723</name>
</gene>
<organism evidence="2 3">
    <name type="scientific">Agrococcus baldri</name>
    <dbReference type="NCBI Taxonomy" id="153730"/>
    <lineage>
        <taxon>Bacteria</taxon>
        <taxon>Bacillati</taxon>
        <taxon>Actinomycetota</taxon>
        <taxon>Actinomycetes</taxon>
        <taxon>Micrococcales</taxon>
        <taxon>Microbacteriaceae</taxon>
        <taxon>Agrococcus</taxon>
    </lineage>
</organism>
<dbReference type="RefSeq" id="WP_092915894.1">
    <property type="nucleotide sequence ID" value="NZ_FOZN01000001.1"/>
</dbReference>
<evidence type="ECO:0000256" key="1">
    <source>
        <dbReference type="SAM" id="MobiDB-lite"/>
    </source>
</evidence>
<comment type="caution">
    <text evidence="2">The sequence shown here is derived from an EMBL/GenBank/DDBJ whole genome shotgun (WGS) entry which is preliminary data.</text>
</comment>
<dbReference type="Proteomes" id="UP000198506">
    <property type="component" value="Unassembled WGS sequence"/>
</dbReference>
<evidence type="ECO:0000313" key="2">
    <source>
        <dbReference type="EMBL" id="SFS03194.1"/>
    </source>
</evidence>
<sequence>MSERVHRAEAVEDPRPQEARRERVSLRAELGAAAEPDFALTLPRGWARTAVDEAAEAMLAKQLRQRMMQAGRPDIEVAVRRMLRESFAAMRGNGAVAAFMPLDSSGDGLFVPASIIAVIRRGTAESPIDAYAQFAIRQYGAEPLMGDTRTMRFETESEQEVEGEQVVISTTHYLTPVPGTRRRRALELMATYGRPQHLSREAENPRALHALFDMCASTLRWVRPEGDH</sequence>
<accession>A0AA94HL09</accession>
<name>A0AA94HL09_9MICO</name>
<dbReference type="EMBL" id="FOZN01000001">
    <property type="protein sequence ID" value="SFS03194.1"/>
    <property type="molecule type" value="Genomic_DNA"/>
</dbReference>
<reference evidence="2 3" key="1">
    <citation type="submission" date="2016-10" db="EMBL/GenBank/DDBJ databases">
        <authorList>
            <person name="Varghese N."/>
            <person name="Submissions S."/>
        </authorList>
    </citation>
    <scope>NUCLEOTIDE SEQUENCE [LARGE SCALE GENOMIC DNA]</scope>
    <source>
        <strain evidence="2 3">IAM 15147</strain>
    </source>
</reference>
<evidence type="ECO:0000313" key="3">
    <source>
        <dbReference type="Proteomes" id="UP000198506"/>
    </source>
</evidence>
<proteinExistence type="predicted"/>
<protein>
    <submittedName>
        <fullName evidence="2">Uncharacterized protein</fullName>
    </submittedName>
</protein>
<keyword evidence="3" id="KW-1185">Reference proteome</keyword>
<dbReference type="AlphaFoldDB" id="A0AA94HL09"/>
<feature type="region of interest" description="Disordered" evidence="1">
    <location>
        <begin position="1"/>
        <end position="20"/>
    </location>
</feature>